<keyword evidence="9" id="KW-1185">Reference proteome</keyword>
<comment type="subcellular location">
    <subcellularLocation>
        <location evidence="1">Cytoplasm</location>
    </subcellularLocation>
</comment>
<reference evidence="8" key="3">
    <citation type="submission" date="2025-09" db="UniProtKB">
        <authorList>
            <consortium name="Ensembl"/>
        </authorList>
    </citation>
    <scope>IDENTIFICATION</scope>
</reference>
<dbReference type="PANTHER" id="PTHR11783">
    <property type="entry name" value="SULFOTRANSFERASE SULT"/>
    <property type="match status" value="1"/>
</dbReference>
<feature type="domain" description="Sulfotransferase" evidence="7">
    <location>
        <begin position="35"/>
        <end position="285"/>
    </location>
</feature>
<evidence type="ECO:0000256" key="3">
    <source>
        <dbReference type="ARBA" id="ARBA00022490"/>
    </source>
</evidence>
<dbReference type="SUPFAM" id="SSF52540">
    <property type="entry name" value="P-loop containing nucleoside triphosphate hydrolases"/>
    <property type="match status" value="1"/>
</dbReference>
<dbReference type="GO" id="GO:0006805">
    <property type="term" value="P:xenobiotic metabolic process"/>
    <property type="evidence" value="ECO:0007669"/>
    <property type="project" value="UniProtKB-ARBA"/>
</dbReference>
<dbReference type="AlphaFoldDB" id="A0A3P8TIE6"/>
<keyword evidence="4 6" id="KW-0808">Transferase</keyword>
<comment type="similarity">
    <text evidence="2 6">Belongs to the sulfotransferase 1 family.</text>
</comment>
<reference evidence="8" key="2">
    <citation type="submission" date="2025-08" db="UniProtKB">
        <authorList>
            <consortium name="Ensembl"/>
        </authorList>
    </citation>
    <scope>IDENTIFICATION</scope>
</reference>
<accession>A0A3P8TIE6</accession>
<evidence type="ECO:0000259" key="7">
    <source>
        <dbReference type="Pfam" id="PF00685"/>
    </source>
</evidence>
<dbReference type="GO" id="GO:0008146">
    <property type="term" value="F:sulfotransferase activity"/>
    <property type="evidence" value="ECO:0007669"/>
    <property type="project" value="InterPro"/>
</dbReference>
<proteinExistence type="inferred from homology"/>
<dbReference type="Pfam" id="PF00685">
    <property type="entry name" value="Sulfotransfer_1"/>
    <property type="match status" value="1"/>
</dbReference>
<dbReference type="OMA" id="RITPPEC"/>
<organism evidence="8 9">
    <name type="scientific">Amphiprion percula</name>
    <name type="common">Orange clownfish</name>
    <name type="synonym">Lutjanus percula</name>
    <dbReference type="NCBI Taxonomy" id="161767"/>
    <lineage>
        <taxon>Eukaryota</taxon>
        <taxon>Metazoa</taxon>
        <taxon>Chordata</taxon>
        <taxon>Craniata</taxon>
        <taxon>Vertebrata</taxon>
        <taxon>Euteleostomi</taxon>
        <taxon>Actinopterygii</taxon>
        <taxon>Neopterygii</taxon>
        <taxon>Teleostei</taxon>
        <taxon>Neoteleostei</taxon>
        <taxon>Acanthomorphata</taxon>
        <taxon>Ovalentaria</taxon>
        <taxon>Pomacentridae</taxon>
        <taxon>Amphiprion</taxon>
    </lineage>
</organism>
<dbReference type="GeneTree" id="ENSGT00940000164900"/>
<evidence type="ECO:0000313" key="8">
    <source>
        <dbReference type="Ensembl" id="ENSAPEP00000023017.1"/>
    </source>
</evidence>
<dbReference type="InterPro" id="IPR027417">
    <property type="entry name" value="P-loop_NTPase"/>
</dbReference>
<protein>
    <recommendedName>
        <fullName evidence="6">Sulfotransferase</fullName>
        <ecNumber evidence="6">2.8.2.-</ecNumber>
    </recommendedName>
</protein>
<evidence type="ECO:0000256" key="1">
    <source>
        <dbReference type="ARBA" id="ARBA00004496"/>
    </source>
</evidence>
<keyword evidence="3" id="KW-0963">Cytoplasm</keyword>
<dbReference type="FunFam" id="3.40.50.300:FF:000433">
    <property type="entry name" value="Estrogen sulfotransferase"/>
    <property type="match status" value="1"/>
</dbReference>
<sequence length="292" mass="34191">MTEAELYTVYKGIYVPAHLHTPQSLKYFEEFSFRPDDILITTYPKSGTTWMQEIVPLIMSGGDPASVESLCNWDRVPWLGKTRASELNLEDRPSPRLFTTHFHYSMMPPSFFEAKPRVIYVMRNPKDVFTSAFHYYGIASHLVNPGHQSEFLQKFLDGQVIFGSWFDHVKAWLKAENKEHILYISYEELIMDLKDSVARISQFLEKSLDAEVIDKIADRCLFKNMKQNNMSNYSAVPCEFMDQTKSEFLRKVGFQIRIIGDWKNQLTVAEAEHFDAVYKDKMKNVKYKFVWD</sequence>
<dbReference type="GO" id="GO:0006584">
    <property type="term" value="P:catecholamine metabolic process"/>
    <property type="evidence" value="ECO:0007669"/>
    <property type="project" value="UniProtKB-KW"/>
</dbReference>
<evidence type="ECO:0000256" key="4">
    <source>
        <dbReference type="ARBA" id="ARBA00022679"/>
    </source>
</evidence>
<dbReference type="InterPro" id="IPR000863">
    <property type="entry name" value="Sulfotransferase_dom"/>
</dbReference>
<evidence type="ECO:0000256" key="6">
    <source>
        <dbReference type="RuleBase" id="RU361155"/>
    </source>
</evidence>
<dbReference type="Gene3D" id="3.40.50.300">
    <property type="entry name" value="P-loop containing nucleotide triphosphate hydrolases"/>
    <property type="match status" value="1"/>
</dbReference>
<dbReference type="Proteomes" id="UP000265080">
    <property type="component" value="Chromosome 19"/>
</dbReference>
<dbReference type="EC" id="2.8.2.-" evidence="6"/>
<evidence type="ECO:0000313" key="9">
    <source>
        <dbReference type="Proteomes" id="UP000265080"/>
    </source>
</evidence>
<evidence type="ECO:0000256" key="5">
    <source>
        <dbReference type="ARBA" id="ARBA00022939"/>
    </source>
</evidence>
<keyword evidence="5" id="KW-0128">Catecholamine metabolism</keyword>
<evidence type="ECO:0000256" key="2">
    <source>
        <dbReference type="ARBA" id="ARBA00005771"/>
    </source>
</evidence>
<reference evidence="8 9" key="1">
    <citation type="submission" date="2018-03" db="EMBL/GenBank/DDBJ databases">
        <title>Finding Nemo's genes: A chromosome-scale reference assembly of the genome of the orange clownfish Amphiprion percula.</title>
        <authorList>
            <person name="Lehmann R."/>
        </authorList>
    </citation>
    <scope>NUCLEOTIDE SEQUENCE</scope>
</reference>
<dbReference type="STRING" id="161767.ENSAPEP00000023017"/>
<dbReference type="Ensembl" id="ENSAPET00000023627.1">
    <property type="protein sequence ID" value="ENSAPEP00000023017.1"/>
    <property type="gene ID" value="ENSAPEG00000016385.1"/>
</dbReference>
<dbReference type="GO" id="GO:0005737">
    <property type="term" value="C:cytoplasm"/>
    <property type="evidence" value="ECO:0007669"/>
    <property type="project" value="UniProtKB-SubCell"/>
</dbReference>
<name>A0A3P8TIE6_AMPPE</name>